<dbReference type="Pfam" id="PF00575">
    <property type="entry name" value="S1"/>
    <property type="match status" value="1"/>
</dbReference>
<dbReference type="GO" id="GO:0005737">
    <property type="term" value="C:cytoplasm"/>
    <property type="evidence" value="ECO:0007669"/>
    <property type="project" value="UniProtKB-ARBA"/>
</dbReference>
<dbReference type="GO" id="GO:0003735">
    <property type="term" value="F:structural constituent of ribosome"/>
    <property type="evidence" value="ECO:0007669"/>
    <property type="project" value="TreeGrafter"/>
</dbReference>
<dbReference type="Pfam" id="PF12836">
    <property type="entry name" value="HHH_3"/>
    <property type="match status" value="1"/>
</dbReference>
<dbReference type="EMBL" id="AYYP01000018">
    <property type="protein sequence ID" value="KRM65235.1"/>
    <property type="molecule type" value="Genomic_DNA"/>
</dbReference>
<dbReference type="FunFam" id="3.30.420.140:FF:000001">
    <property type="entry name" value="RNA-binding transcriptional accessory protein"/>
    <property type="match status" value="1"/>
</dbReference>
<dbReference type="InterPro" id="IPR050437">
    <property type="entry name" value="Ribos_protein_bS1-like"/>
</dbReference>
<organism evidence="2 3">
    <name type="scientific">Ligilactobacillus agilis DSM 20509</name>
    <dbReference type="NCBI Taxonomy" id="1423718"/>
    <lineage>
        <taxon>Bacteria</taxon>
        <taxon>Bacillati</taxon>
        <taxon>Bacillota</taxon>
        <taxon>Bacilli</taxon>
        <taxon>Lactobacillales</taxon>
        <taxon>Lactobacillaceae</taxon>
        <taxon>Ligilactobacillus</taxon>
    </lineage>
</organism>
<dbReference type="InterPro" id="IPR032639">
    <property type="entry name" value="Tex_YqgF"/>
</dbReference>
<dbReference type="InterPro" id="IPR012337">
    <property type="entry name" value="RNaseH-like_sf"/>
</dbReference>
<evidence type="ECO:0000259" key="1">
    <source>
        <dbReference type="PROSITE" id="PS50126"/>
    </source>
</evidence>
<dbReference type="PATRIC" id="fig|1423718.3.peg.1525"/>
<dbReference type="SMART" id="SM00732">
    <property type="entry name" value="YqgFc"/>
    <property type="match status" value="1"/>
</dbReference>
<dbReference type="Gene3D" id="1.10.150.310">
    <property type="entry name" value="Tex RuvX-like domain-like"/>
    <property type="match status" value="1"/>
</dbReference>
<dbReference type="Gene3D" id="1.10.3500.10">
    <property type="entry name" value="Tex N-terminal region-like"/>
    <property type="match status" value="1"/>
</dbReference>
<dbReference type="FunFam" id="2.40.50.140:FF:000051">
    <property type="entry name" value="RNA-binding transcriptional accessory protein"/>
    <property type="match status" value="1"/>
</dbReference>
<evidence type="ECO:0000313" key="2">
    <source>
        <dbReference type="EMBL" id="KRM65235.1"/>
    </source>
</evidence>
<dbReference type="Pfam" id="PF22706">
    <property type="entry name" value="Tex_central_region"/>
    <property type="match status" value="1"/>
</dbReference>
<proteinExistence type="predicted"/>
<accession>A0A0R2ANZ1</accession>
<dbReference type="Gene3D" id="3.30.420.140">
    <property type="entry name" value="YqgF/RNase H-like domain"/>
    <property type="match status" value="1"/>
</dbReference>
<comment type="caution">
    <text evidence="2">The sequence shown here is derived from an EMBL/GenBank/DDBJ whole genome shotgun (WGS) entry which is preliminary data.</text>
</comment>
<dbReference type="Pfam" id="PF17674">
    <property type="entry name" value="HHH_9"/>
    <property type="match status" value="1"/>
</dbReference>
<dbReference type="SUPFAM" id="SSF50249">
    <property type="entry name" value="Nucleic acid-binding proteins"/>
    <property type="match status" value="1"/>
</dbReference>
<dbReference type="InterPro" id="IPR003029">
    <property type="entry name" value="S1_domain"/>
</dbReference>
<dbReference type="SUPFAM" id="SSF47781">
    <property type="entry name" value="RuvA domain 2-like"/>
    <property type="match status" value="2"/>
</dbReference>
<dbReference type="InterPro" id="IPR006641">
    <property type="entry name" value="YqgF/RNaseH-like_dom"/>
</dbReference>
<dbReference type="GO" id="GO:0006139">
    <property type="term" value="P:nucleobase-containing compound metabolic process"/>
    <property type="evidence" value="ECO:0007669"/>
    <property type="project" value="InterPro"/>
</dbReference>
<dbReference type="Proteomes" id="UP000051008">
    <property type="component" value="Unassembled WGS sequence"/>
</dbReference>
<dbReference type="InterPro" id="IPR018974">
    <property type="entry name" value="Tex-like_N"/>
</dbReference>
<evidence type="ECO:0000313" key="3">
    <source>
        <dbReference type="Proteomes" id="UP000051008"/>
    </source>
</evidence>
<protein>
    <submittedName>
        <fullName evidence="2">Transcription accessory protein</fullName>
    </submittedName>
</protein>
<dbReference type="CDD" id="cd05685">
    <property type="entry name" value="S1_Tex"/>
    <property type="match status" value="1"/>
</dbReference>
<dbReference type="FunFam" id="1.10.10.650:FF:000001">
    <property type="entry name" value="S1 RNA-binding domain 1"/>
    <property type="match status" value="1"/>
</dbReference>
<dbReference type="InterPro" id="IPR037027">
    <property type="entry name" value="YqgF/RNaseH-like_dom_sf"/>
</dbReference>
<gene>
    <name evidence="2" type="ORF">FC14_GL001461</name>
</gene>
<dbReference type="SMART" id="SM00316">
    <property type="entry name" value="S1"/>
    <property type="match status" value="1"/>
</dbReference>
<dbReference type="SUPFAM" id="SSF53098">
    <property type="entry name" value="Ribonuclease H-like"/>
    <property type="match status" value="1"/>
</dbReference>
<dbReference type="OrthoDB" id="9804714at2"/>
<dbReference type="PANTHER" id="PTHR10724:SF10">
    <property type="entry name" value="S1 RNA-BINDING DOMAIN-CONTAINING PROTEIN 1"/>
    <property type="match status" value="1"/>
</dbReference>
<name>A0A0R2ANZ1_9LACO</name>
<keyword evidence="3" id="KW-1185">Reference proteome</keyword>
<dbReference type="FunFam" id="1.10.150.310:FF:000001">
    <property type="entry name" value="RNA-binding transcriptional accessory protein"/>
    <property type="match status" value="1"/>
</dbReference>
<dbReference type="InterPro" id="IPR023323">
    <property type="entry name" value="Tex-like_dom_sf"/>
</dbReference>
<dbReference type="AlphaFoldDB" id="A0A0R2ANZ1"/>
<dbReference type="Pfam" id="PF16921">
    <property type="entry name" value="Tex_YqgF"/>
    <property type="match status" value="1"/>
</dbReference>
<dbReference type="Gene3D" id="2.40.50.140">
    <property type="entry name" value="Nucleic acid-binding proteins"/>
    <property type="match status" value="1"/>
</dbReference>
<dbReference type="InterPro" id="IPR012340">
    <property type="entry name" value="NA-bd_OB-fold"/>
</dbReference>
<dbReference type="Pfam" id="PF09371">
    <property type="entry name" value="Tex_N"/>
    <property type="match status" value="1"/>
</dbReference>
<dbReference type="InterPro" id="IPR055179">
    <property type="entry name" value="Tex-like_central_region"/>
</dbReference>
<dbReference type="PROSITE" id="PS50126">
    <property type="entry name" value="S1"/>
    <property type="match status" value="1"/>
</dbReference>
<reference evidence="2 3" key="1">
    <citation type="journal article" date="2015" name="Genome Announc.">
        <title>Expanding the biotechnology potential of lactobacilli through comparative genomics of 213 strains and associated genera.</title>
        <authorList>
            <person name="Sun Z."/>
            <person name="Harris H.M."/>
            <person name="McCann A."/>
            <person name="Guo C."/>
            <person name="Argimon S."/>
            <person name="Zhang W."/>
            <person name="Yang X."/>
            <person name="Jeffery I.B."/>
            <person name="Cooney J.C."/>
            <person name="Kagawa T.F."/>
            <person name="Liu W."/>
            <person name="Song Y."/>
            <person name="Salvetti E."/>
            <person name="Wrobel A."/>
            <person name="Rasinkangas P."/>
            <person name="Parkhill J."/>
            <person name="Rea M.C."/>
            <person name="O'Sullivan O."/>
            <person name="Ritari J."/>
            <person name="Douillard F.P."/>
            <person name="Paul Ross R."/>
            <person name="Yang R."/>
            <person name="Briner A.E."/>
            <person name="Felis G.E."/>
            <person name="de Vos W.M."/>
            <person name="Barrangou R."/>
            <person name="Klaenhammer T.R."/>
            <person name="Caufield P.W."/>
            <person name="Cui Y."/>
            <person name="Zhang H."/>
            <person name="O'Toole P.W."/>
        </authorList>
    </citation>
    <scope>NUCLEOTIDE SEQUENCE [LARGE SCALE GENOMIC DNA]</scope>
    <source>
        <strain evidence="2 3">DSM 20509</strain>
    </source>
</reference>
<dbReference type="PANTHER" id="PTHR10724">
    <property type="entry name" value="30S RIBOSOMAL PROTEIN S1"/>
    <property type="match status" value="1"/>
</dbReference>
<dbReference type="GO" id="GO:0006412">
    <property type="term" value="P:translation"/>
    <property type="evidence" value="ECO:0007669"/>
    <property type="project" value="TreeGrafter"/>
</dbReference>
<sequence>METAVLNETIKALNYRPRQVRASLELLAAGKTVPFIARYRKEMTGSLDEVALREIQATYHQLEKLSQRKQEVLTKIAAQEKLTPKLAEKIKQATSLQAIEDLYLPYKQKRRTKAQIAKEQGLAPLAAAITRFESDQALTKLSHDLLTEAVTDEAAAFLGAHEILAEAFGEDARLRAWVRQKLSRQGQVVASLKDESQDEKGIYQDYYDYEQPLKKLASHQVLALDRGERQGVLKVKLVLDEAYVLNYFHSQFVAGKPSGKAASEIQAAYTDAYKRFIKPAIEREVRKQLTEQAASEAIEVFGANLYHLLMQAPLKGKVILGLDPGFRTGCKLAVVDATGKFLAKAVIYPHEKAKGAQANPKLRAEAKRIVTNLITRYQVEMVAIGNGTASRESEQFIAEVLGKLTQTVYYVIVNEAGASVYSASANARAEFPDLNVEERSAISIARRLQDPLAELIKIDPKSIGVGQYQHDLPEKQLDEKLAAVIETGVNQVGVNLNTASPDLLTHISGLNKTIAQNIVAYRNEVGAFKSRAELKKVARLGPRAFEQAAGFLRVLAGTNPFDNTDIHPESYPLAKQLLAKVGCSTADLGSELLKAKLAQLDLKEVASEFNAGYETLKDVALSLEKPGRDLRDTMPAPLLRQDVLKIEDLKSGMKLEGTVRNVVDFGAFVDIGVKQDGLVHISRMSKRYVSKAAEVVAVGDIVTVWIESVDLKRQRIQLSMLPVAGDD</sequence>
<dbReference type="InterPro" id="IPR044146">
    <property type="entry name" value="S1_Tex"/>
</dbReference>
<dbReference type="InterPro" id="IPR010994">
    <property type="entry name" value="RuvA_2-like"/>
</dbReference>
<dbReference type="GO" id="GO:0003729">
    <property type="term" value="F:mRNA binding"/>
    <property type="evidence" value="ECO:0007669"/>
    <property type="project" value="UniProtKB-ARBA"/>
</dbReference>
<dbReference type="InterPro" id="IPR041692">
    <property type="entry name" value="HHH_9"/>
</dbReference>
<dbReference type="Gene3D" id="1.10.10.650">
    <property type="entry name" value="RuvA domain 2-like"/>
    <property type="match status" value="1"/>
</dbReference>
<dbReference type="RefSeq" id="WP_056976346.1">
    <property type="nucleotide sequence ID" value="NZ_AYYP01000018.1"/>
</dbReference>
<dbReference type="SUPFAM" id="SSF158832">
    <property type="entry name" value="Tex N-terminal region-like"/>
    <property type="match status" value="1"/>
</dbReference>
<dbReference type="InterPro" id="IPR023319">
    <property type="entry name" value="Tex-like_HTH_dom_sf"/>
</dbReference>
<feature type="domain" description="S1 motif" evidence="1">
    <location>
        <begin position="652"/>
        <end position="721"/>
    </location>
</feature>